<keyword evidence="2" id="KW-1185">Reference proteome</keyword>
<proteinExistence type="predicted"/>
<evidence type="ECO:0000313" key="2">
    <source>
        <dbReference type="Proteomes" id="UP000297703"/>
    </source>
</evidence>
<dbReference type="EMBL" id="QXTE01000016">
    <property type="protein sequence ID" value="TFK13179.1"/>
    <property type="molecule type" value="Genomic_DNA"/>
</dbReference>
<dbReference type="AlphaFoldDB" id="A0A4D9ERI7"/>
<accession>A0A4D9ERI7</accession>
<gene>
    <name evidence="1" type="ORF">DR999_PMT03119</name>
</gene>
<sequence>MVPSIDGIADHRKWALLLYRHPVQRDRLYCIDVKNNGQSHETGHRTIWHQPSFSTIQLVACTQMDSPFKVTRDITPFKALNERSISFPFMKWGQVEPKQFKKNPSLAFLCS</sequence>
<comment type="caution">
    <text evidence="1">The sequence shown here is derived from an EMBL/GenBank/DDBJ whole genome shotgun (WGS) entry which is preliminary data.</text>
</comment>
<dbReference type="Proteomes" id="UP000297703">
    <property type="component" value="Unassembled WGS sequence"/>
</dbReference>
<reference evidence="1 2" key="2">
    <citation type="submission" date="2019-04" db="EMBL/GenBank/DDBJ databases">
        <title>The genome sequence of big-headed turtle.</title>
        <authorList>
            <person name="Gong S."/>
        </authorList>
    </citation>
    <scope>NUCLEOTIDE SEQUENCE [LARGE SCALE GENOMIC DNA]</scope>
    <source>
        <strain evidence="1">DO16091913</strain>
        <tissue evidence="1">Muscle</tissue>
    </source>
</reference>
<name>A0A4D9ERI7_9SAUR</name>
<reference evidence="1 2" key="1">
    <citation type="submission" date="2019-04" db="EMBL/GenBank/DDBJ databases">
        <title>Draft genome of the big-headed turtle Platysternon megacephalum.</title>
        <authorList>
            <person name="Gong S."/>
        </authorList>
    </citation>
    <scope>NUCLEOTIDE SEQUENCE [LARGE SCALE GENOMIC DNA]</scope>
    <source>
        <strain evidence="1">DO16091913</strain>
        <tissue evidence="1">Muscle</tissue>
    </source>
</reference>
<protein>
    <submittedName>
        <fullName evidence="1">R-spondin-1</fullName>
    </submittedName>
</protein>
<organism evidence="1 2">
    <name type="scientific">Platysternon megacephalum</name>
    <name type="common">big-headed turtle</name>
    <dbReference type="NCBI Taxonomy" id="55544"/>
    <lineage>
        <taxon>Eukaryota</taxon>
        <taxon>Metazoa</taxon>
        <taxon>Chordata</taxon>
        <taxon>Craniata</taxon>
        <taxon>Vertebrata</taxon>
        <taxon>Euteleostomi</taxon>
        <taxon>Archelosauria</taxon>
        <taxon>Testudinata</taxon>
        <taxon>Testudines</taxon>
        <taxon>Cryptodira</taxon>
        <taxon>Durocryptodira</taxon>
        <taxon>Testudinoidea</taxon>
        <taxon>Platysternidae</taxon>
        <taxon>Platysternon</taxon>
    </lineage>
</organism>
<evidence type="ECO:0000313" key="1">
    <source>
        <dbReference type="EMBL" id="TFK13179.1"/>
    </source>
</evidence>